<reference evidence="3" key="1">
    <citation type="journal article" date="2023" name="Science">
        <title>Elucidation of the pathway for biosynthesis of saponin adjuvants from the soapbark tree.</title>
        <authorList>
            <person name="Reed J."/>
            <person name="Orme A."/>
            <person name="El-Demerdash A."/>
            <person name="Owen C."/>
            <person name="Martin L.B.B."/>
            <person name="Misra R.C."/>
            <person name="Kikuchi S."/>
            <person name="Rejzek M."/>
            <person name="Martin A.C."/>
            <person name="Harkess A."/>
            <person name="Leebens-Mack J."/>
            <person name="Louveau T."/>
            <person name="Stephenson M.J."/>
            <person name="Osbourn A."/>
        </authorList>
    </citation>
    <scope>NUCLEOTIDE SEQUENCE</scope>
    <source>
        <strain evidence="3">S10</strain>
    </source>
</reference>
<feature type="transmembrane region" description="Helical" evidence="2">
    <location>
        <begin position="118"/>
        <end position="139"/>
    </location>
</feature>
<keyword evidence="4" id="KW-1185">Reference proteome</keyword>
<dbReference type="EMBL" id="JARAOO010000003">
    <property type="protein sequence ID" value="KAJ7975221.1"/>
    <property type="molecule type" value="Genomic_DNA"/>
</dbReference>
<dbReference type="Proteomes" id="UP001163823">
    <property type="component" value="Chromosome 3"/>
</dbReference>
<name>A0AAD7Q5F8_QUISA</name>
<sequence length="143" mass="15826">MAPKSNSFAVLESEAGDDHETTQFPSSMKPSNYQLVASKKHDHKQKISEDIGKGLEKKNASDHAKPEAAATSSMKITRRKNDKLIEVISCRETSLSIIKTKYAEFVRTKEVKKHLSRVGTCVVLAIVFGKSLIGMFLLVSSLF</sequence>
<keyword evidence="2" id="KW-0812">Transmembrane</keyword>
<feature type="compositionally biased region" description="Basic and acidic residues" evidence="1">
    <location>
        <begin position="45"/>
        <end position="66"/>
    </location>
</feature>
<keyword evidence="2" id="KW-1133">Transmembrane helix</keyword>
<organism evidence="3 4">
    <name type="scientific">Quillaja saponaria</name>
    <name type="common">Soap bark tree</name>
    <dbReference type="NCBI Taxonomy" id="32244"/>
    <lineage>
        <taxon>Eukaryota</taxon>
        <taxon>Viridiplantae</taxon>
        <taxon>Streptophyta</taxon>
        <taxon>Embryophyta</taxon>
        <taxon>Tracheophyta</taxon>
        <taxon>Spermatophyta</taxon>
        <taxon>Magnoliopsida</taxon>
        <taxon>eudicotyledons</taxon>
        <taxon>Gunneridae</taxon>
        <taxon>Pentapetalae</taxon>
        <taxon>rosids</taxon>
        <taxon>fabids</taxon>
        <taxon>Fabales</taxon>
        <taxon>Quillajaceae</taxon>
        <taxon>Quillaja</taxon>
    </lineage>
</organism>
<evidence type="ECO:0000313" key="4">
    <source>
        <dbReference type="Proteomes" id="UP001163823"/>
    </source>
</evidence>
<dbReference type="AlphaFoldDB" id="A0AAD7Q5F8"/>
<evidence type="ECO:0000313" key="3">
    <source>
        <dbReference type="EMBL" id="KAJ7975221.1"/>
    </source>
</evidence>
<gene>
    <name evidence="3" type="ORF">O6P43_005175</name>
</gene>
<keyword evidence="2" id="KW-0472">Membrane</keyword>
<feature type="region of interest" description="Disordered" evidence="1">
    <location>
        <begin position="1"/>
        <end position="75"/>
    </location>
</feature>
<protein>
    <submittedName>
        <fullName evidence="3">Uncharacterized protein</fullName>
    </submittedName>
</protein>
<evidence type="ECO:0000256" key="2">
    <source>
        <dbReference type="SAM" id="Phobius"/>
    </source>
</evidence>
<dbReference type="KEGG" id="qsa:O6P43_005175"/>
<feature type="compositionally biased region" description="Polar residues" evidence="1">
    <location>
        <begin position="22"/>
        <end position="35"/>
    </location>
</feature>
<comment type="caution">
    <text evidence="3">The sequence shown here is derived from an EMBL/GenBank/DDBJ whole genome shotgun (WGS) entry which is preliminary data.</text>
</comment>
<accession>A0AAD7Q5F8</accession>
<proteinExistence type="predicted"/>
<evidence type="ECO:0000256" key="1">
    <source>
        <dbReference type="SAM" id="MobiDB-lite"/>
    </source>
</evidence>